<reference evidence="1 2" key="1">
    <citation type="submission" date="2020-04" db="EMBL/GenBank/DDBJ databases">
        <authorList>
            <person name="De Canck E."/>
        </authorList>
    </citation>
    <scope>NUCLEOTIDE SEQUENCE [LARGE SCALE GENOMIC DNA]</scope>
    <source>
        <strain evidence="1 2">LMG 29542</strain>
    </source>
</reference>
<accession>A0A6J5FBS9</accession>
<name>A0A6J5FBS9_9BURK</name>
<evidence type="ECO:0000313" key="2">
    <source>
        <dbReference type="Proteomes" id="UP000494363"/>
    </source>
</evidence>
<gene>
    <name evidence="1" type="ORF">LMG29542_08299</name>
</gene>
<organism evidence="1 2">
    <name type="scientific">Paraburkholderia humisilvae</name>
    <dbReference type="NCBI Taxonomy" id="627669"/>
    <lineage>
        <taxon>Bacteria</taxon>
        <taxon>Pseudomonadati</taxon>
        <taxon>Pseudomonadota</taxon>
        <taxon>Betaproteobacteria</taxon>
        <taxon>Burkholderiales</taxon>
        <taxon>Burkholderiaceae</taxon>
        <taxon>Paraburkholderia</taxon>
    </lineage>
</organism>
<sequence length="165" mass="18308">MHSCLRGIPNVFFLEQVANHVRLLLPTMQMAANAVDHLRLAGWPTLAERIGFHVPVEQLVRIELRAISWQLNQTQTVSMIGDESPDCPGPMHGMAVDNQIDLVCGLFDHALRNSMNVAFLNLPSKTMKFNAPRLGIAEIMFQPKRCPVARTTGVCPLSAKLVPLM</sequence>
<dbReference type="Proteomes" id="UP000494363">
    <property type="component" value="Unassembled WGS sequence"/>
</dbReference>
<proteinExistence type="predicted"/>
<evidence type="ECO:0000313" key="1">
    <source>
        <dbReference type="EMBL" id="CAB3774917.1"/>
    </source>
</evidence>
<dbReference type="EMBL" id="CADIKH010000203">
    <property type="protein sequence ID" value="CAB3774917.1"/>
    <property type="molecule type" value="Genomic_DNA"/>
</dbReference>
<protein>
    <submittedName>
        <fullName evidence="1">Uncharacterized protein</fullName>
    </submittedName>
</protein>
<keyword evidence="2" id="KW-1185">Reference proteome</keyword>
<dbReference type="AlphaFoldDB" id="A0A6J5FBS9"/>